<evidence type="ECO:0000313" key="10">
    <source>
        <dbReference type="EMBL" id="WFN36492.1"/>
    </source>
</evidence>
<keyword evidence="4" id="KW-0418">Kinase</keyword>
<dbReference type="Proteomes" id="UP001218895">
    <property type="component" value="Chromosome"/>
</dbReference>
<dbReference type="InterPro" id="IPR005467">
    <property type="entry name" value="His_kinase_dom"/>
</dbReference>
<dbReference type="AlphaFoldDB" id="A0AAF0JLV7"/>
<dbReference type="Pfam" id="PF02518">
    <property type="entry name" value="HATPase_c"/>
    <property type="match status" value="1"/>
</dbReference>
<evidence type="ECO:0000256" key="7">
    <source>
        <dbReference type="SAM" id="Phobius"/>
    </source>
</evidence>
<feature type="transmembrane region" description="Helical" evidence="7">
    <location>
        <begin position="62"/>
        <end position="80"/>
    </location>
</feature>
<dbReference type="GO" id="GO:0016301">
    <property type="term" value="F:kinase activity"/>
    <property type="evidence" value="ECO:0007669"/>
    <property type="project" value="UniProtKB-KW"/>
</dbReference>
<dbReference type="Pfam" id="PF00989">
    <property type="entry name" value="PAS"/>
    <property type="match status" value="1"/>
</dbReference>
<evidence type="ECO:0000259" key="9">
    <source>
        <dbReference type="PROSITE" id="PS50112"/>
    </source>
</evidence>
<dbReference type="GO" id="GO:0005524">
    <property type="term" value="F:ATP binding"/>
    <property type="evidence" value="ECO:0007669"/>
    <property type="project" value="UniProtKB-KW"/>
</dbReference>
<dbReference type="RefSeq" id="WP_278099329.1">
    <property type="nucleotide sequence ID" value="NZ_CP091092.1"/>
</dbReference>
<evidence type="ECO:0000256" key="6">
    <source>
        <dbReference type="ARBA" id="ARBA00023012"/>
    </source>
</evidence>
<dbReference type="GO" id="GO:0006355">
    <property type="term" value="P:regulation of DNA-templated transcription"/>
    <property type="evidence" value="ECO:0007669"/>
    <property type="project" value="InterPro"/>
</dbReference>
<dbReference type="GeneID" id="79950762"/>
<accession>A0AAF0JLV7</accession>
<keyword evidence="6" id="KW-0902">Two-component regulatory system</keyword>
<dbReference type="InterPro" id="IPR011495">
    <property type="entry name" value="Sig_transdc_His_kin_sub2_dim/P"/>
</dbReference>
<dbReference type="PANTHER" id="PTHR43065">
    <property type="entry name" value="SENSOR HISTIDINE KINASE"/>
    <property type="match status" value="1"/>
</dbReference>
<dbReference type="InterPro" id="IPR036890">
    <property type="entry name" value="HATPase_C_sf"/>
</dbReference>
<keyword evidence="7" id="KW-0812">Transmembrane</keyword>
<dbReference type="Pfam" id="PF07568">
    <property type="entry name" value="HisKA_2"/>
    <property type="match status" value="1"/>
</dbReference>
<protein>
    <submittedName>
        <fullName evidence="10">PAS domain S-box protein</fullName>
    </submittedName>
</protein>
<feature type="transmembrane region" description="Helical" evidence="7">
    <location>
        <begin position="38"/>
        <end position="57"/>
    </location>
</feature>
<evidence type="ECO:0000256" key="1">
    <source>
        <dbReference type="ARBA" id="ARBA00022553"/>
    </source>
</evidence>
<dbReference type="NCBIfam" id="TIGR00229">
    <property type="entry name" value="sensory_box"/>
    <property type="match status" value="1"/>
</dbReference>
<dbReference type="SUPFAM" id="SSF55785">
    <property type="entry name" value="PYP-like sensor domain (PAS domain)"/>
    <property type="match status" value="1"/>
</dbReference>
<keyword evidence="7" id="KW-1133">Transmembrane helix</keyword>
<evidence type="ECO:0000256" key="2">
    <source>
        <dbReference type="ARBA" id="ARBA00022679"/>
    </source>
</evidence>
<dbReference type="GO" id="GO:0000160">
    <property type="term" value="P:phosphorelay signal transduction system"/>
    <property type="evidence" value="ECO:0007669"/>
    <property type="project" value="UniProtKB-KW"/>
</dbReference>
<feature type="transmembrane region" description="Helical" evidence="7">
    <location>
        <begin position="12"/>
        <end position="32"/>
    </location>
</feature>
<keyword evidence="7" id="KW-0472">Membrane</keyword>
<dbReference type="InterPro" id="IPR003594">
    <property type="entry name" value="HATPase_dom"/>
</dbReference>
<evidence type="ECO:0000313" key="11">
    <source>
        <dbReference type="Proteomes" id="UP001218895"/>
    </source>
</evidence>
<organism evidence="10 11">
    <name type="scientific">Methanomicrobium antiquum</name>
    <dbReference type="NCBI Taxonomy" id="487686"/>
    <lineage>
        <taxon>Archaea</taxon>
        <taxon>Methanobacteriati</taxon>
        <taxon>Methanobacteriota</taxon>
        <taxon>Stenosarchaea group</taxon>
        <taxon>Methanomicrobia</taxon>
        <taxon>Methanomicrobiales</taxon>
        <taxon>Methanomicrobiaceae</taxon>
        <taxon>Methanomicrobium</taxon>
    </lineage>
</organism>
<dbReference type="InterPro" id="IPR013767">
    <property type="entry name" value="PAS_fold"/>
</dbReference>
<keyword evidence="2" id="KW-0808">Transferase</keyword>
<keyword evidence="1" id="KW-0597">Phosphoprotein</keyword>
<dbReference type="SUPFAM" id="SSF55874">
    <property type="entry name" value="ATPase domain of HSP90 chaperone/DNA topoisomerase II/histidine kinase"/>
    <property type="match status" value="1"/>
</dbReference>
<dbReference type="Gene3D" id="3.30.565.10">
    <property type="entry name" value="Histidine kinase-like ATPase, C-terminal domain"/>
    <property type="match status" value="1"/>
</dbReference>
<evidence type="ECO:0000259" key="8">
    <source>
        <dbReference type="PROSITE" id="PS50109"/>
    </source>
</evidence>
<sequence>MAENSQKYMNLGSHWIFIILILTIMAFAVNFIAFVFEITYSVANLFLIPVIVATFLYQKKGLLYTFAVMILYLCFSYFLSPQSVNLLNAGEHVIVMIGIALIITLLSIALHDSEKRYRLLFETSPAPFIVIDGKGAITDVNENFHELFGYEKDSLAGKNIKELDFIAEESRPEIEKYIHQIKSGETQKKPFLVHIEDEKGFIHTCRFFSNTLYDEWGETEMNMIALLDITDNVIAEKRIKLSLKEKEMLLKEVHHRVKNNLQIIVSILKLQLNRTCDEQASETLRDCQNRVYSMSLVHEKMYRSDSFATINIKEYLESLSKDIVMQYSGIMGRVSVDITAEKDLNFDLDTIVPCALITNELLTNSLKYAFPNKESGHISINFAGKKPPYIFTYKDDGIGMPVDYDPEKTNTLGVKIVRSLVRQLRGEMEIKSNAGTEIIITFPSEK</sequence>
<dbReference type="InterPro" id="IPR000014">
    <property type="entry name" value="PAS"/>
</dbReference>
<dbReference type="SMART" id="SM00387">
    <property type="entry name" value="HATPase_c"/>
    <property type="match status" value="1"/>
</dbReference>
<dbReference type="InterPro" id="IPR035965">
    <property type="entry name" value="PAS-like_dom_sf"/>
</dbReference>
<dbReference type="PROSITE" id="PS50112">
    <property type="entry name" value="PAS"/>
    <property type="match status" value="1"/>
</dbReference>
<dbReference type="KEGG" id="manq:L1994_10150"/>
<gene>
    <name evidence="10" type="ORF">L1994_10150</name>
</gene>
<evidence type="ECO:0000256" key="5">
    <source>
        <dbReference type="ARBA" id="ARBA00022840"/>
    </source>
</evidence>
<dbReference type="CDD" id="cd00130">
    <property type="entry name" value="PAS"/>
    <property type="match status" value="1"/>
</dbReference>
<evidence type="ECO:0000256" key="3">
    <source>
        <dbReference type="ARBA" id="ARBA00022741"/>
    </source>
</evidence>
<dbReference type="PANTHER" id="PTHR43065:SF23">
    <property type="entry name" value="SENSOR HISTIDINE KINASE PDTAS"/>
    <property type="match status" value="1"/>
</dbReference>
<reference evidence="10" key="1">
    <citation type="submission" date="2022-01" db="EMBL/GenBank/DDBJ databases">
        <title>Complete genome of Methanomicrobium antiquum DSM 21220.</title>
        <authorList>
            <person name="Chen S.-C."/>
            <person name="You Y.-T."/>
            <person name="Zhou Y.-Z."/>
            <person name="Lai M.-C."/>
        </authorList>
    </citation>
    <scope>NUCLEOTIDE SEQUENCE</scope>
    <source>
        <strain evidence="10">DSM 21220</strain>
    </source>
</reference>
<proteinExistence type="predicted"/>
<dbReference type="SMART" id="SM00091">
    <property type="entry name" value="PAS"/>
    <property type="match status" value="1"/>
</dbReference>
<feature type="domain" description="PAS" evidence="9">
    <location>
        <begin position="113"/>
        <end position="185"/>
    </location>
</feature>
<evidence type="ECO:0000256" key="4">
    <source>
        <dbReference type="ARBA" id="ARBA00022777"/>
    </source>
</evidence>
<dbReference type="Gene3D" id="3.30.450.20">
    <property type="entry name" value="PAS domain"/>
    <property type="match status" value="1"/>
</dbReference>
<keyword evidence="11" id="KW-1185">Reference proteome</keyword>
<name>A0AAF0JLV7_9EURY</name>
<dbReference type="PROSITE" id="PS50109">
    <property type="entry name" value="HIS_KIN"/>
    <property type="match status" value="1"/>
</dbReference>
<keyword evidence="3" id="KW-0547">Nucleotide-binding</keyword>
<feature type="transmembrane region" description="Helical" evidence="7">
    <location>
        <begin position="92"/>
        <end position="110"/>
    </location>
</feature>
<feature type="domain" description="Histidine kinase" evidence="8">
    <location>
        <begin position="252"/>
        <end position="446"/>
    </location>
</feature>
<dbReference type="EMBL" id="CP091092">
    <property type="protein sequence ID" value="WFN36492.1"/>
    <property type="molecule type" value="Genomic_DNA"/>
</dbReference>
<keyword evidence="5" id="KW-0067">ATP-binding</keyword>